<gene>
    <name evidence="7" type="ORF">BL253_12075</name>
</gene>
<keyword evidence="3" id="KW-0479">Metal-binding</keyword>
<reference evidence="8" key="1">
    <citation type="submission" date="2016-10" db="EMBL/GenBank/DDBJ databases">
        <title>Frankia sp. NRRL B-16386 Genome sequencing.</title>
        <authorList>
            <person name="Ghodhbane-Gtari F."/>
            <person name="Swanson E."/>
            <person name="Gueddou A."/>
            <person name="Hezbri K."/>
            <person name="Ktari K."/>
            <person name="Nouioui I."/>
            <person name="Morris K."/>
            <person name="Simpson S."/>
            <person name="Abebe-Akele F."/>
            <person name="Thomas K."/>
            <person name="Gtari M."/>
            <person name="Tisa L.S."/>
        </authorList>
    </citation>
    <scope>NUCLEOTIDE SEQUENCE [LARGE SCALE GENOMIC DNA]</scope>
    <source>
        <strain evidence="8">NRRL B-16386</strain>
    </source>
</reference>
<evidence type="ECO:0000256" key="2">
    <source>
        <dbReference type="ARBA" id="ARBA00008072"/>
    </source>
</evidence>
<name>A0A1V2ICN9_9ACTN</name>
<sequence>MKAVRSADGAVSVVDLDSPPGEGDELLTMRSASICSSDLMYLRYGLSQVVGHELAGVRADGTAAIVEAVFSCGTCDQCQIGRYNLCPAHFKRALGANTDGGMAEQFRAPSHRLVPVPDGLAVADASLAEPAAVSWHALRLAGTGKDTSVAVVGAGALGLLAVAGARRLGATDVALESRHRHQSEAGERLGARIGADGHYDVVLDAAGTKESLARAVDLVGPRGTVVSVATHQGPVEIAWSTLFHLEARVIPSVGYCTHDDGAGGSVTELAEVAAMLAENPEIPRTLITHRFPLEDAVEAFRVAGDKTTGAIRVVVEL</sequence>
<protein>
    <submittedName>
        <fullName evidence="7">Alcohol dehydrogenase</fullName>
    </submittedName>
</protein>
<dbReference type="OrthoDB" id="9797931at2"/>
<keyword evidence="8" id="KW-1185">Reference proteome</keyword>
<dbReference type="Gene3D" id="3.40.50.720">
    <property type="entry name" value="NAD(P)-binding Rossmann-like Domain"/>
    <property type="match status" value="1"/>
</dbReference>
<dbReference type="SUPFAM" id="SSF50129">
    <property type="entry name" value="GroES-like"/>
    <property type="match status" value="1"/>
</dbReference>
<evidence type="ECO:0000256" key="3">
    <source>
        <dbReference type="ARBA" id="ARBA00022723"/>
    </source>
</evidence>
<dbReference type="PANTHER" id="PTHR43161">
    <property type="entry name" value="SORBITOL DEHYDROGENASE"/>
    <property type="match status" value="1"/>
</dbReference>
<dbReference type="GO" id="GO:0046872">
    <property type="term" value="F:metal ion binding"/>
    <property type="evidence" value="ECO:0007669"/>
    <property type="project" value="UniProtKB-KW"/>
</dbReference>
<dbReference type="InterPro" id="IPR011032">
    <property type="entry name" value="GroES-like_sf"/>
</dbReference>
<evidence type="ECO:0000259" key="6">
    <source>
        <dbReference type="Pfam" id="PF08240"/>
    </source>
</evidence>
<dbReference type="SUPFAM" id="SSF51735">
    <property type="entry name" value="NAD(P)-binding Rossmann-fold domains"/>
    <property type="match status" value="1"/>
</dbReference>
<dbReference type="EMBL" id="MOMC01000022">
    <property type="protein sequence ID" value="ONH30835.1"/>
    <property type="molecule type" value="Genomic_DNA"/>
</dbReference>
<comment type="caution">
    <text evidence="7">The sequence shown here is derived from an EMBL/GenBank/DDBJ whole genome shotgun (WGS) entry which is preliminary data.</text>
</comment>
<dbReference type="STRING" id="1834516.BL253_12075"/>
<dbReference type="RefSeq" id="WP_076816464.1">
    <property type="nucleotide sequence ID" value="NZ_MOMC01000022.1"/>
</dbReference>
<organism evidence="7 8">
    <name type="scientific">Pseudofrankia asymbiotica</name>
    <dbReference type="NCBI Taxonomy" id="1834516"/>
    <lineage>
        <taxon>Bacteria</taxon>
        <taxon>Bacillati</taxon>
        <taxon>Actinomycetota</taxon>
        <taxon>Actinomycetes</taxon>
        <taxon>Frankiales</taxon>
        <taxon>Frankiaceae</taxon>
        <taxon>Pseudofrankia</taxon>
    </lineage>
</organism>
<dbReference type="Proteomes" id="UP000188929">
    <property type="component" value="Unassembled WGS sequence"/>
</dbReference>
<evidence type="ECO:0000256" key="4">
    <source>
        <dbReference type="ARBA" id="ARBA00022833"/>
    </source>
</evidence>
<feature type="domain" description="Alcohol dehydrogenase-like N-terminal" evidence="6">
    <location>
        <begin position="22"/>
        <end position="118"/>
    </location>
</feature>
<comment type="similarity">
    <text evidence="2">Belongs to the zinc-containing alcohol dehydrogenase family.</text>
</comment>
<dbReference type="AlphaFoldDB" id="A0A1V2ICN9"/>
<evidence type="ECO:0000313" key="7">
    <source>
        <dbReference type="EMBL" id="ONH30835.1"/>
    </source>
</evidence>
<proteinExistence type="inferred from homology"/>
<accession>A0A1V2ICN9</accession>
<evidence type="ECO:0000256" key="1">
    <source>
        <dbReference type="ARBA" id="ARBA00001947"/>
    </source>
</evidence>
<keyword evidence="4" id="KW-0862">Zinc</keyword>
<evidence type="ECO:0000313" key="8">
    <source>
        <dbReference type="Proteomes" id="UP000188929"/>
    </source>
</evidence>
<dbReference type="PANTHER" id="PTHR43161:SF9">
    <property type="entry name" value="SORBITOL DEHYDROGENASE"/>
    <property type="match status" value="1"/>
</dbReference>
<dbReference type="GO" id="GO:0016491">
    <property type="term" value="F:oxidoreductase activity"/>
    <property type="evidence" value="ECO:0007669"/>
    <property type="project" value="UniProtKB-KW"/>
</dbReference>
<dbReference type="Gene3D" id="3.90.180.10">
    <property type="entry name" value="Medium-chain alcohol dehydrogenases, catalytic domain"/>
    <property type="match status" value="1"/>
</dbReference>
<evidence type="ECO:0000256" key="5">
    <source>
        <dbReference type="ARBA" id="ARBA00023002"/>
    </source>
</evidence>
<dbReference type="InterPro" id="IPR013154">
    <property type="entry name" value="ADH-like_N"/>
</dbReference>
<comment type="cofactor">
    <cofactor evidence="1">
        <name>Zn(2+)</name>
        <dbReference type="ChEBI" id="CHEBI:29105"/>
    </cofactor>
</comment>
<dbReference type="Pfam" id="PF13602">
    <property type="entry name" value="ADH_zinc_N_2"/>
    <property type="match status" value="1"/>
</dbReference>
<keyword evidence="5" id="KW-0560">Oxidoreductase</keyword>
<dbReference type="Pfam" id="PF08240">
    <property type="entry name" value="ADH_N"/>
    <property type="match status" value="1"/>
</dbReference>
<dbReference type="InterPro" id="IPR036291">
    <property type="entry name" value="NAD(P)-bd_dom_sf"/>
</dbReference>